<comment type="similarity">
    <text evidence="6">Belongs to the RSE1 family.</text>
</comment>
<dbReference type="InterPro" id="IPR050358">
    <property type="entry name" value="RSE1/DDB1/CFT1"/>
</dbReference>
<dbReference type="Pfam" id="PF10433">
    <property type="entry name" value="Beta-prop_RSE1_1st"/>
    <property type="match status" value="1"/>
</dbReference>
<evidence type="ECO:0000259" key="9">
    <source>
        <dbReference type="Pfam" id="PF10433"/>
    </source>
</evidence>
<keyword evidence="2" id="KW-0507">mRNA processing</keyword>
<protein>
    <recommendedName>
        <fullName evidence="12">DNA damage-binding protein 1</fullName>
    </recommendedName>
</protein>
<accession>A0A7S2F9J7</accession>
<dbReference type="InterPro" id="IPR036322">
    <property type="entry name" value="WD40_repeat_dom_sf"/>
</dbReference>
<dbReference type="GO" id="GO:0008380">
    <property type="term" value="P:RNA splicing"/>
    <property type="evidence" value="ECO:0007669"/>
    <property type="project" value="UniProtKB-KW"/>
</dbReference>
<dbReference type="PANTHER" id="PTHR10644">
    <property type="entry name" value="DNA REPAIR/RNA PROCESSING CPSF FAMILY"/>
    <property type="match status" value="1"/>
</dbReference>
<evidence type="ECO:0000259" key="10">
    <source>
        <dbReference type="Pfam" id="PF23726"/>
    </source>
</evidence>
<gene>
    <name evidence="11" type="ORF">DSPE1174_LOCUS4518</name>
</gene>
<dbReference type="InterPro" id="IPR004871">
    <property type="entry name" value="RSE1/DDB1/CPSF1_C"/>
</dbReference>
<evidence type="ECO:0000256" key="6">
    <source>
        <dbReference type="ARBA" id="ARBA00038266"/>
    </source>
</evidence>
<feature type="domain" description="RSE1/DDB1/CPSF1 C-terminal" evidence="8">
    <location>
        <begin position="815"/>
        <end position="1132"/>
    </location>
</feature>
<dbReference type="Gene3D" id="2.130.10.10">
    <property type="entry name" value="YVTN repeat-like/Quinoprotein amine dehydrogenase"/>
    <property type="match status" value="3"/>
</dbReference>
<dbReference type="EMBL" id="HBGS01008591">
    <property type="protein sequence ID" value="CAD9382046.1"/>
    <property type="molecule type" value="Transcribed_RNA"/>
</dbReference>
<dbReference type="AlphaFoldDB" id="A0A7S2F9J7"/>
<evidence type="ECO:0000259" key="8">
    <source>
        <dbReference type="Pfam" id="PF03178"/>
    </source>
</evidence>
<evidence type="ECO:0000256" key="7">
    <source>
        <dbReference type="SAM" id="MobiDB-lite"/>
    </source>
</evidence>
<feature type="domain" description="RSE1/DDB1/CPSF1 second beta-propeller" evidence="10">
    <location>
        <begin position="401"/>
        <end position="722"/>
    </location>
</feature>
<dbReference type="GO" id="GO:0005681">
    <property type="term" value="C:spliceosomal complex"/>
    <property type="evidence" value="ECO:0007669"/>
    <property type="project" value="UniProtKB-KW"/>
</dbReference>
<keyword evidence="5" id="KW-0539">Nucleus</keyword>
<dbReference type="InterPro" id="IPR018846">
    <property type="entry name" value="Beta-prop_RSE1/DDB1/CPSF1_1st"/>
</dbReference>
<dbReference type="SUPFAM" id="SSF50978">
    <property type="entry name" value="WD40 repeat-like"/>
    <property type="match status" value="1"/>
</dbReference>
<dbReference type="FunFam" id="2.130.10.10:FF:001143">
    <property type="entry name" value="Pre-mRNA-splicing factor rse-1, putative"/>
    <property type="match status" value="1"/>
</dbReference>
<dbReference type="FunFam" id="2.130.10.10:FF:000031">
    <property type="entry name" value="Splicing factor 3b subunit 3"/>
    <property type="match status" value="1"/>
</dbReference>
<reference evidence="11" key="1">
    <citation type="submission" date="2021-01" db="EMBL/GenBank/DDBJ databases">
        <authorList>
            <person name="Corre E."/>
            <person name="Pelletier E."/>
            <person name="Niang G."/>
            <person name="Scheremetjew M."/>
            <person name="Finn R."/>
            <person name="Kale V."/>
            <person name="Holt S."/>
            <person name="Cochrane G."/>
            <person name="Meng A."/>
            <person name="Brown T."/>
            <person name="Cohen L."/>
        </authorList>
    </citation>
    <scope>NUCLEOTIDE SEQUENCE</scope>
    <source>
        <strain evidence="11">CCMP1381</strain>
    </source>
</reference>
<evidence type="ECO:0000256" key="4">
    <source>
        <dbReference type="ARBA" id="ARBA00023187"/>
    </source>
</evidence>
<keyword evidence="4" id="KW-0508">mRNA splicing</keyword>
<dbReference type="Pfam" id="PF23726">
    <property type="entry name" value="Beta-prop_RSE1_2nd"/>
    <property type="match status" value="1"/>
</dbReference>
<evidence type="ECO:0008006" key="12">
    <source>
        <dbReference type="Google" id="ProtNLM"/>
    </source>
</evidence>
<sequence>MTSILAVQTFSVIRSLKPFRLHGGTKDYLLVGCDSGKITILEYIPEENTLKQTHSECFGKTGCRRVVPGEYLAIDPKGRAIMISAVEKQKLVYVMNRDASNRLTISSPLEAHKAQTVVFATCGVDVDFENPIFACIELDYSEADQDATGDAAEETEKHLTYYELDLGLNHVIRKWSEPISRTASMLLTVPGGADGPSGVLVAGENWVAFKHQGHDEVRAPLPRRKDYPDERGLLVTAAATHKQRDLFFFLLQTEIGDLYKVTLDYEGDTVKDVVVTLFDTIHQSNSLCITRTGLLFAAAEFGDHALFQFQAIGDDDTAVTAHKVDDPELGDDGASAAKVAPRFTPGPPKNLLLIDEQESSAPILGSMVADLCTEGTPQVYCLCGRGGRSALRVLRHGVKVSEMAVSELPGYPSAVWTIKGRHDDPYDRYIVVSFTNATLVLSIGETVEEVTDSGFLARAPTLQVQLLADNAMLQVHPNGVRHIRSDGRSAEWKTPGKKSIEKGSANPRQLAISLAGGEVIYFELDVAGNLMEMGTKELGVDVACLDVGPLPDGRARSNFLAVGCYDNTVRLLALDSQNLLDQLASIQCPARPESLALVEMASDAASGIGGGSGMGLYLNVGLSNGILQRAAVDQTSGAISDTRTRFLGQRPVKLFRVTVQGQHGVLALSSRGWLAYVLPSTGRFYMTPLSYDVLEHAANFASEQCPEGMVAIASNTLRILTVERLGEVFNQTNIPLRYTPRKFVQVPSTNQLLIIESDHNEFSEKVRNRMAAESGGTTSGAKQNGKAGGMEVDDEEEESAVVIRGPVPAADGAWASCIRLVDPKTEETVELVELEDNEAALSICTCVFHARGGEAFVVIGTAKGMTLHPRQHQGCYIQVYRLLDNRLHFQHKTEVEDVPLALAEFQGRLLVGLGKTLRIYDLGKRKLLRKAENRTFPTMITGIRSMGDRIYVSDLMESVTFVKYRRHDNSLVVFADDQTPRLTTCFCFLDYDTVAGADKFGNVFVIRLPTSVSDDVDNPTGSRLLWDTGLLNGAPNKLDTLMQFHVGETVTSIHRCALVPGGAEAIVYVTVMGSLGALLPSQTREDKDFFTHLEMHMRQEFQPVTGRDHMSYRSYFAPVKEVADGELCELFTSLPYEQQQKVAADLDRSPGEVIKKLEDTRNRLL</sequence>
<keyword evidence="3" id="KW-0747">Spliceosome</keyword>
<dbReference type="GO" id="GO:0006397">
    <property type="term" value="P:mRNA processing"/>
    <property type="evidence" value="ECO:0007669"/>
    <property type="project" value="UniProtKB-KW"/>
</dbReference>
<proteinExistence type="inferred from homology"/>
<dbReference type="GO" id="GO:0003676">
    <property type="term" value="F:nucleic acid binding"/>
    <property type="evidence" value="ECO:0007669"/>
    <property type="project" value="InterPro"/>
</dbReference>
<evidence type="ECO:0000313" key="11">
    <source>
        <dbReference type="EMBL" id="CAD9382046.1"/>
    </source>
</evidence>
<dbReference type="InterPro" id="IPR015943">
    <property type="entry name" value="WD40/YVTN_repeat-like_dom_sf"/>
</dbReference>
<dbReference type="Pfam" id="PF03178">
    <property type="entry name" value="CPSF_A"/>
    <property type="match status" value="1"/>
</dbReference>
<organism evidence="11">
    <name type="scientific">Octactis speculum</name>
    <dbReference type="NCBI Taxonomy" id="3111310"/>
    <lineage>
        <taxon>Eukaryota</taxon>
        <taxon>Sar</taxon>
        <taxon>Stramenopiles</taxon>
        <taxon>Ochrophyta</taxon>
        <taxon>Dictyochophyceae</taxon>
        <taxon>Dictyochales</taxon>
        <taxon>Dictyochaceae</taxon>
        <taxon>Octactis</taxon>
    </lineage>
</organism>
<name>A0A7S2F9J7_9STRA</name>
<dbReference type="InterPro" id="IPR058543">
    <property type="entry name" value="Beta-prop_RSE1/DDB1/CPSF1_2nd"/>
</dbReference>
<feature type="region of interest" description="Disordered" evidence="7">
    <location>
        <begin position="769"/>
        <end position="797"/>
    </location>
</feature>
<evidence type="ECO:0000256" key="1">
    <source>
        <dbReference type="ARBA" id="ARBA00004123"/>
    </source>
</evidence>
<evidence type="ECO:0000256" key="2">
    <source>
        <dbReference type="ARBA" id="ARBA00022664"/>
    </source>
</evidence>
<feature type="domain" description="RSE1/DDB1/CPSF1 first beta-propeller" evidence="9">
    <location>
        <begin position="3"/>
        <end position="318"/>
    </location>
</feature>
<evidence type="ECO:0000256" key="3">
    <source>
        <dbReference type="ARBA" id="ARBA00022728"/>
    </source>
</evidence>
<comment type="subcellular location">
    <subcellularLocation>
        <location evidence="1">Nucleus</location>
    </subcellularLocation>
</comment>
<evidence type="ECO:0000256" key="5">
    <source>
        <dbReference type="ARBA" id="ARBA00023242"/>
    </source>
</evidence>